<evidence type="ECO:0000256" key="2">
    <source>
        <dbReference type="ARBA" id="ARBA00023134"/>
    </source>
</evidence>
<dbReference type="InterPro" id="IPR020849">
    <property type="entry name" value="Small_GTPase_Ras-type"/>
</dbReference>
<dbReference type="PROSITE" id="PS51421">
    <property type="entry name" value="RAS"/>
    <property type="match status" value="1"/>
</dbReference>
<accession>A0A9P5GTH7</accession>
<keyword evidence="5" id="KW-1185">Reference proteome</keyword>
<sequence>MQYRDFDAFLILYSISSRTSFNKVKVFRDEMLAARTPAPKPRRAGNKRDKPMSEAEQQMRTAVPTILVGNKNDLENKREVSFQEGEALARELGIVFMESTATDREVIMKPIEELVRQLRKWSDDIKELQAREVADKLKNSSRLTRLLSVFKEFLKKVKGKSSSAGDTEAPRRRRSRRRTLKS</sequence>
<dbReference type="SMART" id="SM00173">
    <property type="entry name" value="RAS"/>
    <property type="match status" value="1"/>
</dbReference>
<dbReference type="EMBL" id="JAANBB010000612">
    <property type="protein sequence ID" value="KAF7538012.1"/>
    <property type="molecule type" value="Genomic_DNA"/>
</dbReference>
<dbReference type="PANTHER" id="PTHR24070">
    <property type="entry name" value="RAS, DI-RAS, AND RHEB FAMILY MEMBERS OF SMALL GTPASE SUPERFAMILY"/>
    <property type="match status" value="1"/>
</dbReference>
<dbReference type="GO" id="GO:0003924">
    <property type="term" value="F:GTPase activity"/>
    <property type="evidence" value="ECO:0007669"/>
    <property type="project" value="InterPro"/>
</dbReference>
<dbReference type="GO" id="GO:0016020">
    <property type="term" value="C:membrane"/>
    <property type="evidence" value="ECO:0007669"/>
    <property type="project" value="InterPro"/>
</dbReference>
<reference evidence="4" key="1">
    <citation type="submission" date="2020-03" db="EMBL/GenBank/DDBJ databases">
        <title>Draft Genome Sequence of Cylindrodendrum hubeiense.</title>
        <authorList>
            <person name="Buettner E."/>
            <person name="Kellner H."/>
        </authorList>
    </citation>
    <scope>NUCLEOTIDE SEQUENCE</scope>
    <source>
        <strain evidence="4">IHI 201604</strain>
    </source>
</reference>
<dbReference type="PROSITE" id="PS51419">
    <property type="entry name" value="RAB"/>
    <property type="match status" value="1"/>
</dbReference>
<dbReference type="Pfam" id="PF00071">
    <property type="entry name" value="Ras"/>
    <property type="match status" value="1"/>
</dbReference>
<keyword evidence="2" id="KW-0342">GTP-binding</keyword>
<name>A0A9P5GTH7_9HYPO</name>
<dbReference type="InterPro" id="IPR001806">
    <property type="entry name" value="Small_GTPase"/>
</dbReference>
<comment type="caution">
    <text evidence="4">The sequence shown here is derived from an EMBL/GenBank/DDBJ whole genome shotgun (WGS) entry which is preliminary data.</text>
</comment>
<keyword evidence="1" id="KW-0547">Nucleotide-binding</keyword>
<evidence type="ECO:0000256" key="3">
    <source>
        <dbReference type="SAM" id="MobiDB-lite"/>
    </source>
</evidence>
<gene>
    <name evidence="4" type="ORF">G7Z17_g12720</name>
</gene>
<dbReference type="InterPro" id="IPR027417">
    <property type="entry name" value="P-loop_NTPase"/>
</dbReference>
<dbReference type="OrthoDB" id="5976022at2759"/>
<dbReference type="SUPFAM" id="SSF52540">
    <property type="entry name" value="P-loop containing nucleoside triphosphate hydrolases"/>
    <property type="match status" value="1"/>
</dbReference>
<protein>
    <submittedName>
        <fullName evidence="4">Uncharacterized protein</fullName>
    </submittedName>
</protein>
<feature type="region of interest" description="Disordered" evidence="3">
    <location>
        <begin position="35"/>
        <end position="58"/>
    </location>
</feature>
<dbReference type="GO" id="GO:0007165">
    <property type="term" value="P:signal transduction"/>
    <property type="evidence" value="ECO:0007669"/>
    <property type="project" value="InterPro"/>
</dbReference>
<dbReference type="SMART" id="SM00175">
    <property type="entry name" value="RAB"/>
    <property type="match status" value="1"/>
</dbReference>
<dbReference type="AlphaFoldDB" id="A0A9P5GTH7"/>
<evidence type="ECO:0000313" key="4">
    <source>
        <dbReference type="EMBL" id="KAF7538012.1"/>
    </source>
</evidence>
<dbReference type="Proteomes" id="UP000722485">
    <property type="component" value="Unassembled WGS sequence"/>
</dbReference>
<proteinExistence type="predicted"/>
<dbReference type="Gene3D" id="3.40.50.300">
    <property type="entry name" value="P-loop containing nucleotide triphosphate hydrolases"/>
    <property type="match status" value="1"/>
</dbReference>
<feature type="compositionally biased region" description="Basic residues" evidence="3">
    <location>
        <begin position="171"/>
        <end position="182"/>
    </location>
</feature>
<evidence type="ECO:0000256" key="1">
    <source>
        <dbReference type="ARBA" id="ARBA00022741"/>
    </source>
</evidence>
<dbReference type="GO" id="GO:0005525">
    <property type="term" value="F:GTP binding"/>
    <property type="evidence" value="ECO:0007669"/>
    <property type="project" value="UniProtKB-KW"/>
</dbReference>
<evidence type="ECO:0000313" key="5">
    <source>
        <dbReference type="Proteomes" id="UP000722485"/>
    </source>
</evidence>
<feature type="region of interest" description="Disordered" evidence="3">
    <location>
        <begin position="157"/>
        <end position="182"/>
    </location>
</feature>
<organism evidence="4 5">
    <name type="scientific">Cylindrodendrum hubeiense</name>
    <dbReference type="NCBI Taxonomy" id="595255"/>
    <lineage>
        <taxon>Eukaryota</taxon>
        <taxon>Fungi</taxon>
        <taxon>Dikarya</taxon>
        <taxon>Ascomycota</taxon>
        <taxon>Pezizomycotina</taxon>
        <taxon>Sordariomycetes</taxon>
        <taxon>Hypocreomycetidae</taxon>
        <taxon>Hypocreales</taxon>
        <taxon>Nectriaceae</taxon>
        <taxon>Cylindrodendrum</taxon>
    </lineage>
</organism>